<dbReference type="InterPro" id="IPR003749">
    <property type="entry name" value="ThiS/MoaD-like"/>
</dbReference>
<organism evidence="2 3">
    <name type="scientific">Aquisphaera giovannonii</name>
    <dbReference type="NCBI Taxonomy" id="406548"/>
    <lineage>
        <taxon>Bacteria</taxon>
        <taxon>Pseudomonadati</taxon>
        <taxon>Planctomycetota</taxon>
        <taxon>Planctomycetia</taxon>
        <taxon>Isosphaerales</taxon>
        <taxon>Isosphaeraceae</taxon>
        <taxon>Aquisphaera</taxon>
    </lineage>
</organism>
<dbReference type="GO" id="GO:0016779">
    <property type="term" value="F:nucleotidyltransferase activity"/>
    <property type="evidence" value="ECO:0007669"/>
    <property type="project" value="UniProtKB-ARBA"/>
</dbReference>
<dbReference type="EMBL" id="CP042997">
    <property type="protein sequence ID" value="QEH33638.1"/>
    <property type="molecule type" value="Genomic_DNA"/>
</dbReference>
<dbReference type="CDD" id="cd04182">
    <property type="entry name" value="GT_2_like_f"/>
    <property type="match status" value="1"/>
</dbReference>
<dbReference type="InterPro" id="IPR012675">
    <property type="entry name" value="Beta-grasp_dom_sf"/>
</dbReference>
<evidence type="ECO:0000313" key="2">
    <source>
        <dbReference type="EMBL" id="QEH33638.1"/>
    </source>
</evidence>
<dbReference type="Gene3D" id="3.90.550.10">
    <property type="entry name" value="Spore Coat Polysaccharide Biosynthesis Protein SpsA, Chain A"/>
    <property type="match status" value="1"/>
</dbReference>
<dbReference type="InterPro" id="IPR016155">
    <property type="entry name" value="Mopterin_synth/thiamin_S_b"/>
</dbReference>
<dbReference type="Pfam" id="PF12804">
    <property type="entry name" value="NTP_transf_3"/>
    <property type="match status" value="1"/>
</dbReference>
<keyword evidence="3" id="KW-1185">Reference proteome</keyword>
<evidence type="ECO:0000313" key="3">
    <source>
        <dbReference type="Proteomes" id="UP000324233"/>
    </source>
</evidence>
<gene>
    <name evidence="2" type="ORF">OJF2_21420</name>
</gene>
<sequence length="295" mass="31346">MTPRRLDAIVPAAGESCRLGRPKLLLPFDGLPLIARVVTALRDGGNDRVVVVSPPMDSPEGPALAEAARAAGAVVIAPAERPREMRGSVQAGIEWLSRSGPPAAAMLTPGDSPGLTAHVVRQVRDRWEESPRSIAVGVAGGRRVHPTILPWDILEEVPLLPEGQGVNAALRVHEARLVSVPLDCPELAEDLDTPDDLDAWRTRLGERPPNSMTVTVRLFAVARQRSGRPEIAIEVPRDATVGLLRDAIARQHPELSEIAARVAIAVDDEYASDGHPISAGSRVAIIPPVSGGECP</sequence>
<dbReference type="Pfam" id="PF02597">
    <property type="entry name" value="ThiS"/>
    <property type="match status" value="1"/>
</dbReference>
<dbReference type="PANTHER" id="PTHR43777:SF1">
    <property type="entry name" value="MOLYBDENUM COFACTOR CYTIDYLYLTRANSFERASE"/>
    <property type="match status" value="1"/>
</dbReference>
<evidence type="ECO:0000259" key="1">
    <source>
        <dbReference type="Pfam" id="PF12804"/>
    </source>
</evidence>
<dbReference type="Gene3D" id="3.10.20.30">
    <property type="match status" value="1"/>
</dbReference>
<dbReference type="RefSeq" id="WP_148593658.1">
    <property type="nucleotide sequence ID" value="NZ_CP042997.1"/>
</dbReference>
<dbReference type="OrthoDB" id="285216at2"/>
<accession>A0A5B9VZC3</accession>
<protein>
    <submittedName>
        <fullName evidence="2">Molybdopterin-guanine dinucleotide biosynthesis protein MobA</fullName>
    </submittedName>
</protein>
<dbReference type="KEGG" id="agv:OJF2_21420"/>
<dbReference type="PANTHER" id="PTHR43777">
    <property type="entry name" value="MOLYBDENUM COFACTOR CYTIDYLYLTRANSFERASE"/>
    <property type="match status" value="1"/>
</dbReference>
<proteinExistence type="predicted"/>
<dbReference type="InterPro" id="IPR029044">
    <property type="entry name" value="Nucleotide-diphossugar_trans"/>
</dbReference>
<dbReference type="SUPFAM" id="SSF53448">
    <property type="entry name" value="Nucleotide-diphospho-sugar transferases"/>
    <property type="match status" value="1"/>
</dbReference>
<dbReference type="InterPro" id="IPR025877">
    <property type="entry name" value="MobA-like_NTP_Trfase"/>
</dbReference>
<dbReference type="AlphaFoldDB" id="A0A5B9VZC3"/>
<reference evidence="2 3" key="1">
    <citation type="submission" date="2019-08" db="EMBL/GenBank/DDBJ databases">
        <title>Deep-cultivation of Planctomycetes and their phenomic and genomic characterization uncovers novel biology.</title>
        <authorList>
            <person name="Wiegand S."/>
            <person name="Jogler M."/>
            <person name="Boedeker C."/>
            <person name="Pinto D."/>
            <person name="Vollmers J."/>
            <person name="Rivas-Marin E."/>
            <person name="Kohn T."/>
            <person name="Peeters S.H."/>
            <person name="Heuer A."/>
            <person name="Rast P."/>
            <person name="Oberbeckmann S."/>
            <person name="Bunk B."/>
            <person name="Jeske O."/>
            <person name="Meyerdierks A."/>
            <person name="Storesund J.E."/>
            <person name="Kallscheuer N."/>
            <person name="Luecker S."/>
            <person name="Lage O.M."/>
            <person name="Pohl T."/>
            <person name="Merkel B.J."/>
            <person name="Hornburger P."/>
            <person name="Mueller R.-W."/>
            <person name="Bruemmer F."/>
            <person name="Labrenz M."/>
            <person name="Spormann A.M."/>
            <person name="Op den Camp H."/>
            <person name="Overmann J."/>
            <person name="Amann R."/>
            <person name="Jetten M.S.M."/>
            <person name="Mascher T."/>
            <person name="Medema M.H."/>
            <person name="Devos D.P."/>
            <person name="Kaster A.-K."/>
            <person name="Ovreas L."/>
            <person name="Rohde M."/>
            <person name="Galperin M.Y."/>
            <person name="Jogler C."/>
        </authorList>
    </citation>
    <scope>NUCLEOTIDE SEQUENCE [LARGE SCALE GENOMIC DNA]</scope>
    <source>
        <strain evidence="2 3">OJF2</strain>
    </source>
</reference>
<name>A0A5B9VZC3_9BACT</name>
<feature type="domain" description="MobA-like NTP transferase" evidence="1">
    <location>
        <begin position="8"/>
        <end position="173"/>
    </location>
</feature>
<dbReference type="CDD" id="cd00754">
    <property type="entry name" value="Ubl_MoaD"/>
    <property type="match status" value="1"/>
</dbReference>
<dbReference type="Proteomes" id="UP000324233">
    <property type="component" value="Chromosome"/>
</dbReference>
<dbReference type="SUPFAM" id="SSF54285">
    <property type="entry name" value="MoaD/ThiS"/>
    <property type="match status" value="1"/>
</dbReference>